<dbReference type="HOGENOM" id="CLU_1858374_0_0_1"/>
<evidence type="ECO:0000313" key="2">
    <source>
        <dbReference type="EnsemblPlants" id="ORGLA11G0163200.1"/>
    </source>
</evidence>
<evidence type="ECO:0000256" key="1">
    <source>
        <dbReference type="SAM" id="MobiDB-lite"/>
    </source>
</evidence>
<dbReference type="Proteomes" id="UP000007306">
    <property type="component" value="Chromosome 11"/>
</dbReference>
<dbReference type="Gramene" id="ORGLA11G0163200.1">
    <property type="protein sequence ID" value="ORGLA11G0163200.1"/>
    <property type="gene ID" value="ORGLA11G0163200"/>
</dbReference>
<protein>
    <submittedName>
        <fullName evidence="2">Uncharacterized protein</fullName>
    </submittedName>
</protein>
<feature type="compositionally biased region" description="Polar residues" evidence="1">
    <location>
        <begin position="73"/>
        <end position="88"/>
    </location>
</feature>
<name>I1R1J0_ORYGL</name>
<reference evidence="2" key="1">
    <citation type="submission" date="2015-06" db="UniProtKB">
        <authorList>
            <consortium name="EnsemblPlants"/>
        </authorList>
    </citation>
    <scope>IDENTIFICATION</scope>
</reference>
<feature type="compositionally biased region" description="Polar residues" evidence="1">
    <location>
        <begin position="25"/>
        <end position="59"/>
    </location>
</feature>
<reference evidence="2 3" key="2">
    <citation type="submission" date="2018-04" db="EMBL/GenBank/DDBJ databases">
        <title>OglaRS2 (Oryza glaberrima Reference Sequence Version 2).</title>
        <authorList>
            <person name="Zhang J."/>
            <person name="Kudrna D."/>
            <person name="Lee S."/>
            <person name="Talag J."/>
            <person name="Rajasekar S."/>
            <person name="Wing R.A."/>
        </authorList>
    </citation>
    <scope>NUCLEOTIDE SEQUENCE [LARGE SCALE GENOMIC DNA]</scope>
    <source>
        <strain evidence="2 3">cv. IRGC 96717</strain>
    </source>
</reference>
<dbReference type="EnsemblPlants" id="ORGLA11G0163200.1">
    <property type="protein sequence ID" value="ORGLA11G0163200.1"/>
    <property type="gene ID" value="ORGLA11G0163200"/>
</dbReference>
<evidence type="ECO:0000313" key="3">
    <source>
        <dbReference type="Proteomes" id="UP000007306"/>
    </source>
</evidence>
<dbReference type="AlphaFoldDB" id="I1R1J0"/>
<organism evidence="2 3">
    <name type="scientific">Oryza glaberrima</name>
    <name type="common">African rice</name>
    <dbReference type="NCBI Taxonomy" id="4538"/>
    <lineage>
        <taxon>Eukaryota</taxon>
        <taxon>Viridiplantae</taxon>
        <taxon>Streptophyta</taxon>
        <taxon>Embryophyta</taxon>
        <taxon>Tracheophyta</taxon>
        <taxon>Spermatophyta</taxon>
        <taxon>Magnoliopsida</taxon>
        <taxon>Liliopsida</taxon>
        <taxon>Poales</taxon>
        <taxon>Poaceae</taxon>
        <taxon>BOP clade</taxon>
        <taxon>Oryzoideae</taxon>
        <taxon>Oryzeae</taxon>
        <taxon>Oryzinae</taxon>
        <taxon>Oryza</taxon>
    </lineage>
</organism>
<accession>I1R1J0</accession>
<keyword evidence="3" id="KW-1185">Reference proteome</keyword>
<proteinExistence type="predicted"/>
<sequence>MGLTVTPALDMSSIQSIRPVASMSSQLQDLQASRSASQAMPRRPSTSELDLATASSSARWSDGGEQSRCCGPTRTTNDGRTISASSRCGSGGADLGGGSWWVGWAARLAGRERNTTTPFFSHSRFESLLFGGATDERS</sequence>
<feature type="region of interest" description="Disordered" evidence="1">
    <location>
        <begin position="25"/>
        <end position="88"/>
    </location>
</feature>